<evidence type="ECO:0000313" key="1">
    <source>
        <dbReference type="EMBL" id="TFE19078.1"/>
    </source>
</evidence>
<evidence type="ECO:0000313" key="2">
    <source>
        <dbReference type="Proteomes" id="UP000297900"/>
    </source>
</evidence>
<gene>
    <name evidence="1" type="ORF">E2980_23790</name>
</gene>
<dbReference type="Proteomes" id="UP000297900">
    <property type="component" value="Unassembled WGS sequence"/>
</dbReference>
<organism evidence="1 2">
    <name type="scientific">Cohnella luojiensis</name>
    <dbReference type="NCBI Taxonomy" id="652876"/>
    <lineage>
        <taxon>Bacteria</taxon>
        <taxon>Bacillati</taxon>
        <taxon>Bacillota</taxon>
        <taxon>Bacilli</taxon>
        <taxon>Bacillales</taxon>
        <taxon>Paenibacillaceae</taxon>
        <taxon>Cohnella</taxon>
    </lineage>
</organism>
<keyword evidence="2" id="KW-1185">Reference proteome</keyword>
<dbReference type="OrthoDB" id="6331972at2"/>
<dbReference type="AlphaFoldDB" id="A0A4Y8LTG4"/>
<sequence length="65" mass="7781">MNNEKIFSQSFNKLKGILEEYESQMDLKVNSEYQYSLDTFKINPINKKITFFVMLPVVKTQNERK</sequence>
<reference evidence="1 2" key="1">
    <citation type="submission" date="2019-03" db="EMBL/GenBank/DDBJ databases">
        <title>Cohnella endophytica sp. nov., a novel endophytic bacterium isolated from bark of Sonneratia apetala.</title>
        <authorList>
            <person name="Tuo L."/>
        </authorList>
    </citation>
    <scope>NUCLEOTIDE SEQUENCE [LARGE SCALE GENOMIC DNA]</scope>
    <source>
        <strain evidence="1 2">CCTCC AB 208254</strain>
    </source>
</reference>
<proteinExistence type="predicted"/>
<name>A0A4Y8LTG4_9BACL</name>
<comment type="caution">
    <text evidence="1">The sequence shown here is derived from an EMBL/GenBank/DDBJ whole genome shotgun (WGS) entry which is preliminary data.</text>
</comment>
<accession>A0A4Y8LTG4</accession>
<dbReference type="RefSeq" id="WP_135154716.1">
    <property type="nucleotide sequence ID" value="NZ_SOMN01000104.1"/>
</dbReference>
<protein>
    <submittedName>
        <fullName evidence="1">Uncharacterized protein</fullName>
    </submittedName>
</protein>
<dbReference type="EMBL" id="SOMN01000104">
    <property type="protein sequence ID" value="TFE19078.1"/>
    <property type="molecule type" value="Genomic_DNA"/>
</dbReference>